<sequence>MALLLVWIPTPTTAPTRRAFANVPVLPAYVGDTDGNVCVWELKDDHQMDNDMDMDDAACNDNGRWCLVGRVTLLDMLPETPLMVTRKYQGKWLNTFSQHIIMCNIREARLTEVSNKPYYYVVADTDTYSTQTGLLLLEFPRVRHVTTYTTSTTRARRAIKRMLHNRKEKLAIACTSSFLHRKTKLAHSMHARQLATNSKGFEASR</sequence>
<protein>
    <submittedName>
        <fullName evidence="1">Uncharacterized protein</fullName>
    </submittedName>
</protein>
<proteinExistence type="predicted"/>
<organism evidence="1 2">
    <name type="scientific">Prunus armeniaca</name>
    <name type="common">Apricot</name>
    <name type="synonym">Armeniaca vulgaris</name>
    <dbReference type="NCBI Taxonomy" id="36596"/>
    <lineage>
        <taxon>Eukaryota</taxon>
        <taxon>Viridiplantae</taxon>
        <taxon>Streptophyta</taxon>
        <taxon>Embryophyta</taxon>
        <taxon>Tracheophyta</taxon>
        <taxon>Spermatophyta</taxon>
        <taxon>Magnoliopsida</taxon>
        <taxon>eudicotyledons</taxon>
        <taxon>Gunneridae</taxon>
        <taxon>Pentapetalae</taxon>
        <taxon>rosids</taxon>
        <taxon>fabids</taxon>
        <taxon>Rosales</taxon>
        <taxon>Rosaceae</taxon>
        <taxon>Amygdaloideae</taxon>
        <taxon>Amygdaleae</taxon>
        <taxon>Prunus</taxon>
    </lineage>
</organism>
<dbReference type="AlphaFoldDB" id="A0A6J5X5G9"/>
<evidence type="ECO:0000313" key="2">
    <source>
        <dbReference type="Proteomes" id="UP000507245"/>
    </source>
</evidence>
<keyword evidence="2" id="KW-1185">Reference proteome</keyword>
<gene>
    <name evidence="1" type="ORF">ORAREDHAP_LOCUS24508</name>
</gene>
<dbReference type="EMBL" id="CAEKKB010000004">
    <property type="protein sequence ID" value="CAB4306314.1"/>
    <property type="molecule type" value="Genomic_DNA"/>
</dbReference>
<dbReference type="Proteomes" id="UP000507245">
    <property type="component" value="Unassembled WGS sequence"/>
</dbReference>
<evidence type="ECO:0000313" key="1">
    <source>
        <dbReference type="EMBL" id="CAB4306314.1"/>
    </source>
</evidence>
<name>A0A6J5X5G9_PRUAR</name>
<dbReference type="OrthoDB" id="1160067at2759"/>
<reference evidence="2" key="1">
    <citation type="journal article" date="2020" name="Genome Biol.">
        <title>Gamete binning: chromosome-level and haplotype-resolved genome assembly enabled by high-throughput single-cell sequencing of gamete genomes.</title>
        <authorList>
            <person name="Campoy J.A."/>
            <person name="Sun H."/>
            <person name="Goel M."/>
            <person name="Jiao W.-B."/>
            <person name="Folz-Donahue K."/>
            <person name="Wang N."/>
            <person name="Rubio M."/>
            <person name="Liu C."/>
            <person name="Kukat C."/>
            <person name="Ruiz D."/>
            <person name="Huettel B."/>
            <person name="Schneeberger K."/>
        </authorList>
    </citation>
    <scope>NUCLEOTIDE SEQUENCE [LARGE SCALE GENOMIC DNA]</scope>
    <source>
        <strain evidence="2">cv. Rojo Pasion</strain>
    </source>
</reference>
<accession>A0A6J5X5G9</accession>